<name>A0A5M8P312_9BACT</name>
<gene>
    <name evidence="1" type="ORF">EZS26_001013</name>
</gene>
<organism evidence="1 2">
    <name type="scientific">Candidatus Ordinivivax streblomastigis</name>
    <dbReference type="NCBI Taxonomy" id="2540710"/>
    <lineage>
        <taxon>Bacteria</taxon>
        <taxon>Pseudomonadati</taxon>
        <taxon>Bacteroidota</taxon>
        <taxon>Bacteroidia</taxon>
        <taxon>Bacteroidales</taxon>
        <taxon>Candidatus Ordinivivax</taxon>
    </lineage>
</organism>
<reference evidence="1 2" key="1">
    <citation type="submission" date="2019-03" db="EMBL/GenBank/DDBJ databases">
        <title>Single cell metagenomics reveals metabolic interactions within the superorganism composed of flagellate Streblomastix strix and complex community of Bacteroidetes bacteria on its surface.</title>
        <authorList>
            <person name="Treitli S.C."/>
            <person name="Kolisko M."/>
            <person name="Husnik F."/>
            <person name="Keeling P."/>
            <person name="Hampl V."/>
        </authorList>
    </citation>
    <scope>NUCLEOTIDE SEQUENCE [LARGE SCALE GENOMIC DNA]</scope>
    <source>
        <strain evidence="1">St1</strain>
    </source>
</reference>
<protein>
    <recommendedName>
        <fullName evidence="3">YubB ferredoxin-like domain-containing protein</fullName>
    </recommendedName>
</protein>
<sequence length="189" mass="22098">MRNWCYTNYVIEGDKEEVADLMQKLKSLEDKDISPVKNDFGKLWLGNVVFLFGGDYEKIDCRGEFMNLERNNETSLIFDTCTAWVDKPEVWNFVCEKYKSLRYYFFAEASGICYYTSNDKEGKCFSGKYYVEQWYADPKFPATEKELYMDISLRTGIVVGSKKGLKEAIDTYNASHEDKKIFVHEITIV</sequence>
<accession>A0A5M8P312</accession>
<evidence type="ECO:0000313" key="2">
    <source>
        <dbReference type="Proteomes" id="UP000324575"/>
    </source>
</evidence>
<evidence type="ECO:0000313" key="1">
    <source>
        <dbReference type="EMBL" id="KAA6302843.1"/>
    </source>
</evidence>
<dbReference type="Proteomes" id="UP000324575">
    <property type="component" value="Unassembled WGS sequence"/>
</dbReference>
<comment type="caution">
    <text evidence="1">The sequence shown here is derived from an EMBL/GenBank/DDBJ whole genome shotgun (WGS) entry which is preliminary data.</text>
</comment>
<dbReference type="EMBL" id="SNRX01000005">
    <property type="protein sequence ID" value="KAA6302843.1"/>
    <property type="molecule type" value="Genomic_DNA"/>
</dbReference>
<proteinExistence type="predicted"/>
<dbReference type="AlphaFoldDB" id="A0A5M8P312"/>
<evidence type="ECO:0008006" key="3">
    <source>
        <dbReference type="Google" id="ProtNLM"/>
    </source>
</evidence>